<dbReference type="EMBL" id="MU128998">
    <property type="protein sequence ID" value="KAF9511564.1"/>
    <property type="molecule type" value="Genomic_DNA"/>
</dbReference>
<accession>A0A9P6AT54</accession>
<organism evidence="2 3">
    <name type="scientific">Hydnum rufescens UP504</name>
    <dbReference type="NCBI Taxonomy" id="1448309"/>
    <lineage>
        <taxon>Eukaryota</taxon>
        <taxon>Fungi</taxon>
        <taxon>Dikarya</taxon>
        <taxon>Basidiomycota</taxon>
        <taxon>Agaricomycotina</taxon>
        <taxon>Agaricomycetes</taxon>
        <taxon>Cantharellales</taxon>
        <taxon>Hydnaceae</taxon>
        <taxon>Hydnum</taxon>
    </lineage>
</organism>
<evidence type="ECO:0000313" key="3">
    <source>
        <dbReference type="Proteomes" id="UP000886523"/>
    </source>
</evidence>
<sequence>MARGKRLVVEVPSISKPVEPSRRLRGVAPPPFSDDPEQHRPARAKALTAVSQAIPLDHSAHAPPDDLHNAAAEAVSLAAVPAKASSLHDAPWKLRGSVSLGSCRQAKALSLHDAALEAVSLDSSAQAISLDHSAHAPPNDLHNAAAEVVSLGSRRRAKASSLHDAALEAVSLGSSAQAVSLDDSVHPPHDPSDAATKALSLGNSAPVHHKDVDADGPYEQVESEAARLKIVKHRELVAPTPVYSGLLWSSSAHLQSSSPLISLAQVHLLPA</sequence>
<dbReference type="AlphaFoldDB" id="A0A9P6AT54"/>
<evidence type="ECO:0000256" key="1">
    <source>
        <dbReference type="SAM" id="MobiDB-lite"/>
    </source>
</evidence>
<feature type="region of interest" description="Disordered" evidence="1">
    <location>
        <begin position="14"/>
        <end position="41"/>
    </location>
</feature>
<name>A0A9P6AT54_9AGAM</name>
<protein>
    <submittedName>
        <fullName evidence="2">Uncharacterized protein</fullName>
    </submittedName>
</protein>
<gene>
    <name evidence="2" type="ORF">BS47DRAFT_1394958</name>
</gene>
<evidence type="ECO:0000313" key="2">
    <source>
        <dbReference type="EMBL" id="KAF9511564.1"/>
    </source>
</evidence>
<proteinExistence type="predicted"/>
<reference evidence="2" key="1">
    <citation type="journal article" date="2020" name="Nat. Commun.">
        <title>Large-scale genome sequencing of mycorrhizal fungi provides insights into the early evolution of symbiotic traits.</title>
        <authorList>
            <person name="Miyauchi S."/>
            <person name="Kiss E."/>
            <person name="Kuo A."/>
            <person name="Drula E."/>
            <person name="Kohler A."/>
            <person name="Sanchez-Garcia M."/>
            <person name="Morin E."/>
            <person name="Andreopoulos B."/>
            <person name="Barry K.W."/>
            <person name="Bonito G."/>
            <person name="Buee M."/>
            <person name="Carver A."/>
            <person name="Chen C."/>
            <person name="Cichocki N."/>
            <person name="Clum A."/>
            <person name="Culley D."/>
            <person name="Crous P.W."/>
            <person name="Fauchery L."/>
            <person name="Girlanda M."/>
            <person name="Hayes R.D."/>
            <person name="Keri Z."/>
            <person name="LaButti K."/>
            <person name="Lipzen A."/>
            <person name="Lombard V."/>
            <person name="Magnuson J."/>
            <person name="Maillard F."/>
            <person name="Murat C."/>
            <person name="Nolan M."/>
            <person name="Ohm R.A."/>
            <person name="Pangilinan J."/>
            <person name="Pereira M.F."/>
            <person name="Perotto S."/>
            <person name="Peter M."/>
            <person name="Pfister S."/>
            <person name="Riley R."/>
            <person name="Sitrit Y."/>
            <person name="Stielow J.B."/>
            <person name="Szollosi G."/>
            <person name="Zifcakova L."/>
            <person name="Stursova M."/>
            <person name="Spatafora J.W."/>
            <person name="Tedersoo L."/>
            <person name="Vaario L.M."/>
            <person name="Yamada A."/>
            <person name="Yan M."/>
            <person name="Wang P."/>
            <person name="Xu J."/>
            <person name="Bruns T."/>
            <person name="Baldrian P."/>
            <person name="Vilgalys R."/>
            <person name="Dunand C."/>
            <person name="Henrissat B."/>
            <person name="Grigoriev I.V."/>
            <person name="Hibbett D."/>
            <person name="Nagy L.G."/>
            <person name="Martin F.M."/>
        </authorList>
    </citation>
    <scope>NUCLEOTIDE SEQUENCE</scope>
    <source>
        <strain evidence="2">UP504</strain>
    </source>
</reference>
<dbReference type="Proteomes" id="UP000886523">
    <property type="component" value="Unassembled WGS sequence"/>
</dbReference>
<comment type="caution">
    <text evidence="2">The sequence shown here is derived from an EMBL/GenBank/DDBJ whole genome shotgun (WGS) entry which is preliminary data.</text>
</comment>
<keyword evidence="3" id="KW-1185">Reference proteome</keyword>